<accession>A0A6I3K910</accession>
<name>A0A6I3K910_9CORY</name>
<reference evidence="2 3" key="1">
    <citation type="submission" date="2019-07" db="EMBL/GenBank/DDBJ databases">
        <title>Draft genome of C. aurimucosum strain 332.</title>
        <authorList>
            <person name="Pacheco L.G.C."/>
            <person name="Aguiar E.R.G.R."/>
            <person name="Barberis C.M."/>
            <person name="Almuzara M.N."/>
            <person name="Traglia G.M."/>
            <person name="Santos C.S."/>
            <person name="Vay C.A."/>
            <person name="Rocha D.J.P.G."/>
        </authorList>
    </citation>
    <scope>NUCLEOTIDE SEQUENCE [LARGE SCALE GENOMIC DNA]</scope>
    <source>
        <strain evidence="2 3">332</strain>
    </source>
</reference>
<feature type="region of interest" description="Disordered" evidence="1">
    <location>
        <begin position="1"/>
        <end position="26"/>
    </location>
</feature>
<dbReference type="Gene3D" id="1.25.40.10">
    <property type="entry name" value="Tetratricopeptide repeat domain"/>
    <property type="match status" value="1"/>
</dbReference>
<feature type="compositionally biased region" description="Polar residues" evidence="1">
    <location>
        <begin position="14"/>
        <end position="24"/>
    </location>
</feature>
<dbReference type="AlphaFoldDB" id="A0A6I3K910"/>
<protein>
    <recommendedName>
        <fullName evidence="4">MalT-like TPR region domain-containing protein</fullName>
    </recommendedName>
</protein>
<evidence type="ECO:0000313" key="3">
    <source>
        <dbReference type="Proteomes" id="UP000432568"/>
    </source>
</evidence>
<gene>
    <name evidence="2" type="ORF">FME68_01135</name>
</gene>
<feature type="compositionally biased region" description="Basic and acidic residues" evidence="1">
    <location>
        <begin position="1"/>
        <end position="12"/>
    </location>
</feature>
<evidence type="ECO:0000313" key="2">
    <source>
        <dbReference type="EMBL" id="MTD90527.1"/>
    </source>
</evidence>
<dbReference type="InterPro" id="IPR011990">
    <property type="entry name" value="TPR-like_helical_dom_sf"/>
</dbReference>
<evidence type="ECO:0008006" key="4">
    <source>
        <dbReference type="Google" id="ProtNLM"/>
    </source>
</evidence>
<organism evidence="2 3">
    <name type="scientific">Corynebacterium aurimucosum</name>
    <dbReference type="NCBI Taxonomy" id="169292"/>
    <lineage>
        <taxon>Bacteria</taxon>
        <taxon>Bacillati</taxon>
        <taxon>Actinomycetota</taxon>
        <taxon>Actinomycetes</taxon>
        <taxon>Mycobacteriales</taxon>
        <taxon>Corynebacteriaceae</taxon>
        <taxon>Corynebacterium</taxon>
    </lineage>
</organism>
<dbReference type="EMBL" id="VIOG01000001">
    <property type="protein sequence ID" value="MTD90527.1"/>
    <property type="molecule type" value="Genomic_DNA"/>
</dbReference>
<sequence length="438" mass="49198">MRAGDDSWRETPVHWNSTKLTNSEQRSKGVSELSNLLLEFPQVTREANLALSIDVLHGALSTIERKKLRVDDPSQLMRLEDQQWAITFSVAQSLRFANKLEEAEKRVAALEELAPRTLEPVQRTFLTKIERAALFMCQGQHNQAAIAYRNIQALARSLGTSYLGIVLLGVAQTEMMLGDYAAAELNLNRAEPLIGEDPNHAPTLQLTRAYLRLLSAHPEWVSSVSLAIAQIGTTIVTVEPQVSKQIMLIQAHRLHLEGRHDEALHTLEACAALAYDQHDVCFFSDVLQQQAFVHQRLAHATSDVDEAAQHHQIAMRKLSQARAIRQEHGHKLSTASIDVTAAEYIVQWHDRYHGVSHNELREAFQRIIAAMRTIYSVSQSIAESRTRYRFVRSRLRHAFEAACSLALFLGDTPALSALIVEATAQYDWSVVHKADTDN</sequence>
<proteinExistence type="predicted"/>
<dbReference type="SUPFAM" id="SSF48452">
    <property type="entry name" value="TPR-like"/>
    <property type="match status" value="1"/>
</dbReference>
<evidence type="ECO:0000256" key="1">
    <source>
        <dbReference type="SAM" id="MobiDB-lite"/>
    </source>
</evidence>
<comment type="caution">
    <text evidence="2">The sequence shown here is derived from an EMBL/GenBank/DDBJ whole genome shotgun (WGS) entry which is preliminary data.</text>
</comment>
<dbReference type="Proteomes" id="UP000432568">
    <property type="component" value="Unassembled WGS sequence"/>
</dbReference>